<dbReference type="EMBL" id="QJKJ01012443">
    <property type="protein sequence ID" value="RDX68659.1"/>
    <property type="molecule type" value="Genomic_DNA"/>
</dbReference>
<dbReference type="AlphaFoldDB" id="A0A371ERT5"/>
<gene>
    <name evidence="2" type="ORF">CR513_52334</name>
</gene>
<evidence type="ECO:0000313" key="3">
    <source>
        <dbReference type="Proteomes" id="UP000257109"/>
    </source>
</evidence>
<sequence length="70" mass="7719">MVKNDERLKVVVIQISTLAILMTQWVQGSLPTQIGSNPKENIKVKGTLGTLKEGNPSELSEGRDHHLEPN</sequence>
<feature type="compositionally biased region" description="Basic and acidic residues" evidence="1">
    <location>
        <begin position="60"/>
        <end position="70"/>
    </location>
</feature>
<feature type="non-terminal residue" evidence="2">
    <location>
        <position position="1"/>
    </location>
</feature>
<organism evidence="2 3">
    <name type="scientific">Mucuna pruriens</name>
    <name type="common">Velvet bean</name>
    <name type="synonym">Dolichos pruriens</name>
    <dbReference type="NCBI Taxonomy" id="157652"/>
    <lineage>
        <taxon>Eukaryota</taxon>
        <taxon>Viridiplantae</taxon>
        <taxon>Streptophyta</taxon>
        <taxon>Embryophyta</taxon>
        <taxon>Tracheophyta</taxon>
        <taxon>Spermatophyta</taxon>
        <taxon>Magnoliopsida</taxon>
        <taxon>eudicotyledons</taxon>
        <taxon>Gunneridae</taxon>
        <taxon>Pentapetalae</taxon>
        <taxon>rosids</taxon>
        <taxon>fabids</taxon>
        <taxon>Fabales</taxon>
        <taxon>Fabaceae</taxon>
        <taxon>Papilionoideae</taxon>
        <taxon>50 kb inversion clade</taxon>
        <taxon>NPAAA clade</taxon>
        <taxon>indigoferoid/millettioid clade</taxon>
        <taxon>Phaseoleae</taxon>
        <taxon>Mucuna</taxon>
    </lineage>
</organism>
<comment type="caution">
    <text evidence="2">The sequence shown here is derived from an EMBL/GenBank/DDBJ whole genome shotgun (WGS) entry which is preliminary data.</text>
</comment>
<name>A0A371ERT5_MUCPR</name>
<evidence type="ECO:0000313" key="2">
    <source>
        <dbReference type="EMBL" id="RDX68659.1"/>
    </source>
</evidence>
<reference evidence="2" key="1">
    <citation type="submission" date="2018-05" db="EMBL/GenBank/DDBJ databases">
        <title>Draft genome of Mucuna pruriens seed.</title>
        <authorList>
            <person name="Nnadi N.E."/>
            <person name="Vos R."/>
            <person name="Hasami M.H."/>
            <person name="Devisetty U.K."/>
            <person name="Aguiy J.C."/>
        </authorList>
    </citation>
    <scope>NUCLEOTIDE SEQUENCE [LARGE SCALE GENOMIC DNA]</scope>
    <source>
        <strain evidence="2">JCA_2017</strain>
    </source>
</reference>
<evidence type="ECO:0000256" key="1">
    <source>
        <dbReference type="SAM" id="MobiDB-lite"/>
    </source>
</evidence>
<feature type="region of interest" description="Disordered" evidence="1">
    <location>
        <begin position="47"/>
        <end position="70"/>
    </location>
</feature>
<keyword evidence="3" id="KW-1185">Reference proteome</keyword>
<dbReference type="Proteomes" id="UP000257109">
    <property type="component" value="Unassembled WGS sequence"/>
</dbReference>
<accession>A0A371ERT5</accession>
<proteinExistence type="predicted"/>
<protein>
    <submittedName>
        <fullName evidence="2">Uncharacterized protein</fullName>
    </submittedName>
</protein>